<evidence type="ECO:0000313" key="2">
    <source>
        <dbReference type="EMBL" id="RKD27087.1"/>
    </source>
</evidence>
<protein>
    <submittedName>
        <fullName evidence="2">Uncharacterized protein</fullName>
    </submittedName>
</protein>
<accession>A0A419SRI4</accession>
<organism evidence="2 3">
    <name type="scientific">Ammoniphilus oxalaticus</name>
    <dbReference type="NCBI Taxonomy" id="66863"/>
    <lineage>
        <taxon>Bacteria</taxon>
        <taxon>Bacillati</taxon>
        <taxon>Bacillota</taxon>
        <taxon>Bacilli</taxon>
        <taxon>Bacillales</taxon>
        <taxon>Paenibacillaceae</taxon>
        <taxon>Aneurinibacillus group</taxon>
        <taxon>Ammoniphilus</taxon>
    </lineage>
</organism>
<sequence>MNSVGFIISSILVYSSFKWEVGFEYSWIAFLVPSIIQLSFVKLRQSPKGKEYLVFGIINLVLAIIIGLIVIFILGLASIV</sequence>
<proteinExistence type="predicted"/>
<dbReference type="Proteomes" id="UP000284219">
    <property type="component" value="Unassembled WGS sequence"/>
</dbReference>
<feature type="transmembrane region" description="Helical" evidence="1">
    <location>
        <begin position="53"/>
        <end position="79"/>
    </location>
</feature>
<dbReference type="RefSeq" id="WP_120187908.1">
    <property type="nucleotide sequence ID" value="NZ_MCHY01000001.1"/>
</dbReference>
<keyword evidence="3" id="KW-1185">Reference proteome</keyword>
<feature type="transmembrane region" description="Helical" evidence="1">
    <location>
        <begin position="25"/>
        <end position="41"/>
    </location>
</feature>
<evidence type="ECO:0000256" key="1">
    <source>
        <dbReference type="SAM" id="Phobius"/>
    </source>
</evidence>
<evidence type="ECO:0000313" key="3">
    <source>
        <dbReference type="Proteomes" id="UP000284219"/>
    </source>
</evidence>
<keyword evidence="1" id="KW-1133">Transmembrane helix</keyword>
<keyword evidence="1" id="KW-0472">Membrane</keyword>
<name>A0A419SRI4_9BACL</name>
<comment type="caution">
    <text evidence="2">The sequence shown here is derived from an EMBL/GenBank/DDBJ whole genome shotgun (WGS) entry which is preliminary data.</text>
</comment>
<dbReference type="EMBL" id="MCHY01000001">
    <property type="protein sequence ID" value="RKD27087.1"/>
    <property type="molecule type" value="Genomic_DNA"/>
</dbReference>
<dbReference type="AlphaFoldDB" id="A0A419SRI4"/>
<keyword evidence="1" id="KW-0812">Transmembrane</keyword>
<gene>
    <name evidence="2" type="ORF">BEP19_00505</name>
</gene>
<reference evidence="2 3" key="1">
    <citation type="submission" date="2016-08" db="EMBL/GenBank/DDBJ databases">
        <title>Novel Firmicute Genomes.</title>
        <authorList>
            <person name="Poppleton D.I."/>
            <person name="Gribaldo S."/>
        </authorList>
    </citation>
    <scope>NUCLEOTIDE SEQUENCE [LARGE SCALE GENOMIC DNA]</scope>
    <source>
        <strain evidence="2 3">RAOx-1</strain>
    </source>
</reference>